<feature type="non-terminal residue" evidence="1">
    <location>
        <position position="1"/>
    </location>
</feature>
<dbReference type="AlphaFoldDB" id="A0A8H3DP62"/>
<reference evidence="1" key="1">
    <citation type="submission" date="2021-01" db="EMBL/GenBank/DDBJ databases">
        <authorList>
            <person name="Kaushik A."/>
        </authorList>
    </citation>
    <scope>NUCLEOTIDE SEQUENCE</scope>
    <source>
        <strain evidence="1">AG2-2IIIB</strain>
    </source>
</reference>
<evidence type="ECO:0000313" key="1">
    <source>
        <dbReference type="EMBL" id="CAE6536653.1"/>
    </source>
</evidence>
<comment type="caution">
    <text evidence="1">The sequence shown here is derived from an EMBL/GenBank/DDBJ whole genome shotgun (WGS) entry which is preliminary data.</text>
</comment>
<dbReference type="Proteomes" id="UP000663843">
    <property type="component" value="Unassembled WGS sequence"/>
</dbReference>
<protein>
    <recommendedName>
        <fullName evidence="3">F-box domain-containing protein</fullName>
    </recommendedName>
</protein>
<gene>
    <name evidence="1" type="ORF">RDB_LOCUS187633</name>
</gene>
<dbReference type="EMBL" id="CAJMWT010009036">
    <property type="protein sequence ID" value="CAE6536653.1"/>
    <property type="molecule type" value="Genomic_DNA"/>
</dbReference>
<accession>A0A8H3DP62</accession>
<sequence>SLRSRMPNTKKKNPSSTALLKWETAGKKLATALSAYLQSCIFLDTFCDIPSQDTKKMASRVDTSLDTLHPKLFDELAQSRVVLARMRNKISARSYLLPKEILAEIFKEVVYVPGPDENPFPSMPDHLKRIFGRLHCLLAICSTWRNTTIELSELWSIIPAAQSKASRPTPEAALLALQRSRALTSDRRHLHFAAVLSNSYFSQENIPPFLKDEIPPFTSINIEARCQLAVSSISHLLTKVLTPQSPPVLSELSMHHYTDPCEDPPPRVPKDHQYIGFRMRTQQLDLISKSIGSLSAFRLRNINIRWGNITFSHRLVEMHLQSVVLGDNSKLVEFLRVIESASELRDLRLVSVVAFVEDLEDTESDTGASPTTILLPKLQSLLLDDLSLNVLTTVLTAIAPGSHKLKVHPSFKSHSDQSLEDEGSDSDWSYNDRPLMNLLNRSNIDTLFLSPCCHWTFEGNPRCVDREELCEKLQLLPNLKTLIMYDWKWDSNDILALDRNLHKGLPKLTGLYILNGRVCDAGYLPQIASSHSLQTLVLDSYQPYSILSGCDPDWLMQSLKAIVPDFRLAYGLGGMDEFDYYSWRLW</sequence>
<dbReference type="SUPFAM" id="SSF52047">
    <property type="entry name" value="RNI-like"/>
    <property type="match status" value="1"/>
</dbReference>
<organism evidence="1 2">
    <name type="scientific">Rhizoctonia solani</name>
    <dbReference type="NCBI Taxonomy" id="456999"/>
    <lineage>
        <taxon>Eukaryota</taxon>
        <taxon>Fungi</taxon>
        <taxon>Dikarya</taxon>
        <taxon>Basidiomycota</taxon>
        <taxon>Agaricomycotina</taxon>
        <taxon>Agaricomycetes</taxon>
        <taxon>Cantharellales</taxon>
        <taxon>Ceratobasidiaceae</taxon>
        <taxon>Rhizoctonia</taxon>
    </lineage>
</organism>
<proteinExistence type="predicted"/>
<evidence type="ECO:0008006" key="3">
    <source>
        <dbReference type="Google" id="ProtNLM"/>
    </source>
</evidence>
<name>A0A8H3DP62_9AGAM</name>
<evidence type="ECO:0000313" key="2">
    <source>
        <dbReference type="Proteomes" id="UP000663843"/>
    </source>
</evidence>